<name>A0A940MWI6_9PROT</name>
<dbReference type="InterPro" id="IPR029787">
    <property type="entry name" value="Nucleotide_cyclase"/>
</dbReference>
<dbReference type="EMBL" id="JAGIZA010000005">
    <property type="protein sequence ID" value="MBP0493356.1"/>
    <property type="molecule type" value="Genomic_DNA"/>
</dbReference>
<dbReference type="InterPro" id="IPR048533">
    <property type="entry name" value="VUPS"/>
</dbReference>
<accession>A0A940MWI6</accession>
<reference evidence="3" key="1">
    <citation type="submission" date="2021-03" db="EMBL/GenBank/DDBJ databases">
        <authorList>
            <person name="So Y."/>
        </authorList>
    </citation>
    <scope>NUCLEOTIDE SEQUENCE</scope>
    <source>
        <strain evidence="3">SG15</strain>
    </source>
</reference>
<sequence>MSGAALLLLQAILYFGTMAVLFRARGALGTGVFVCGLGVMHFLETYLAAVFFIQLPFGLISPGSVVLFSGKLAMVLLLYVKEDAEAVRQPVYGLLIGNMLVVATCLLLRFYTPVTFGGAPPDVGFVDQMGVLMVWGTLLLFVDSLMLVLLYEGVAPLFGRLHGLRIIFCLAVVLTFDQLAFFAVLRLVAGVPLAALFGGWAAKMGAALVYGALLAGYLRHFETRGDAGMRRPLGDLFELLTYRRRTAAERGLRRDPATGALSSHLLGAVGAERFRQSRRRGRGIGLLLVELSAPEEGVPMRDLALALAGALRMDDLVFRHGARSFALLLDGIPPHAAQRLAEDLPRLIPERLGPQDPFHPGPGAALRVGVAAGPGRAEDFAALLRQAEAGLGQGAARAGATA</sequence>
<evidence type="ECO:0000259" key="2">
    <source>
        <dbReference type="PROSITE" id="PS50887"/>
    </source>
</evidence>
<proteinExistence type="predicted"/>
<keyword evidence="1" id="KW-1133">Transmembrane helix</keyword>
<feature type="domain" description="GGDEF" evidence="2">
    <location>
        <begin position="282"/>
        <end position="402"/>
    </location>
</feature>
<evidence type="ECO:0000313" key="4">
    <source>
        <dbReference type="Proteomes" id="UP000677537"/>
    </source>
</evidence>
<feature type="transmembrane region" description="Helical" evidence="1">
    <location>
        <begin position="200"/>
        <end position="221"/>
    </location>
</feature>
<protein>
    <recommendedName>
        <fullName evidence="2">GGDEF domain-containing protein</fullName>
    </recommendedName>
</protein>
<dbReference type="AlphaFoldDB" id="A0A940MWI6"/>
<gene>
    <name evidence="3" type="ORF">J5Y10_11270</name>
</gene>
<dbReference type="RefSeq" id="WP_209373567.1">
    <property type="nucleotide sequence ID" value="NZ_JAGIZA010000005.1"/>
</dbReference>
<evidence type="ECO:0000256" key="1">
    <source>
        <dbReference type="SAM" id="Phobius"/>
    </source>
</evidence>
<keyword evidence="1" id="KW-0472">Membrane</keyword>
<organism evidence="3 4">
    <name type="scientific">Roseomonas indoligenes</name>
    <dbReference type="NCBI Taxonomy" id="2820811"/>
    <lineage>
        <taxon>Bacteria</taxon>
        <taxon>Pseudomonadati</taxon>
        <taxon>Pseudomonadota</taxon>
        <taxon>Alphaproteobacteria</taxon>
        <taxon>Acetobacterales</taxon>
        <taxon>Roseomonadaceae</taxon>
        <taxon>Roseomonas</taxon>
    </lineage>
</organism>
<feature type="transmembrane region" description="Helical" evidence="1">
    <location>
        <begin position="163"/>
        <end position="188"/>
    </location>
</feature>
<dbReference type="InterPro" id="IPR043128">
    <property type="entry name" value="Rev_trsase/Diguanyl_cyclase"/>
</dbReference>
<dbReference type="Proteomes" id="UP000677537">
    <property type="component" value="Unassembled WGS sequence"/>
</dbReference>
<dbReference type="Pfam" id="PF20973">
    <property type="entry name" value="VUPS"/>
    <property type="match status" value="1"/>
</dbReference>
<keyword evidence="4" id="KW-1185">Reference proteome</keyword>
<feature type="transmembrane region" description="Helical" evidence="1">
    <location>
        <begin position="6"/>
        <end position="24"/>
    </location>
</feature>
<dbReference type="PROSITE" id="PS50887">
    <property type="entry name" value="GGDEF"/>
    <property type="match status" value="1"/>
</dbReference>
<dbReference type="Gene3D" id="3.30.70.270">
    <property type="match status" value="1"/>
</dbReference>
<feature type="transmembrane region" description="Helical" evidence="1">
    <location>
        <begin position="31"/>
        <end position="53"/>
    </location>
</feature>
<feature type="transmembrane region" description="Helical" evidence="1">
    <location>
        <begin position="59"/>
        <end position="80"/>
    </location>
</feature>
<dbReference type="InterPro" id="IPR000160">
    <property type="entry name" value="GGDEF_dom"/>
</dbReference>
<keyword evidence="1" id="KW-0812">Transmembrane</keyword>
<evidence type="ECO:0000313" key="3">
    <source>
        <dbReference type="EMBL" id="MBP0493356.1"/>
    </source>
</evidence>
<comment type="caution">
    <text evidence="3">The sequence shown here is derived from an EMBL/GenBank/DDBJ whole genome shotgun (WGS) entry which is preliminary data.</text>
</comment>
<feature type="transmembrane region" description="Helical" evidence="1">
    <location>
        <begin position="92"/>
        <end position="112"/>
    </location>
</feature>
<feature type="transmembrane region" description="Helical" evidence="1">
    <location>
        <begin position="132"/>
        <end position="151"/>
    </location>
</feature>
<dbReference type="SUPFAM" id="SSF55073">
    <property type="entry name" value="Nucleotide cyclase"/>
    <property type="match status" value="1"/>
</dbReference>